<evidence type="ECO:0000256" key="1">
    <source>
        <dbReference type="ARBA" id="ARBA00022491"/>
    </source>
</evidence>
<dbReference type="STRING" id="1675527.AIOL_000627"/>
<protein>
    <submittedName>
        <fullName evidence="6">Transcriptional regulator, LacI family</fullName>
    </submittedName>
</protein>
<evidence type="ECO:0000256" key="3">
    <source>
        <dbReference type="ARBA" id="ARBA00023125"/>
    </source>
</evidence>
<evidence type="ECO:0000313" key="7">
    <source>
        <dbReference type="Proteomes" id="UP000037178"/>
    </source>
</evidence>
<accession>A0A0J9ECS3</accession>
<dbReference type="EMBL" id="LFTY01000001">
    <property type="protein sequence ID" value="KMW60471.1"/>
    <property type="molecule type" value="Genomic_DNA"/>
</dbReference>
<keyword evidence="7" id="KW-1185">Reference proteome</keyword>
<gene>
    <name evidence="6" type="ORF">AIOL_000627</name>
</gene>
<feature type="domain" description="Transcriptional regulator LacI/GalR-like sensor" evidence="5">
    <location>
        <begin position="113"/>
        <end position="271"/>
    </location>
</feature>
<keyword evidence="1" id="KW-0678">Repressor</keyword>
<dbReference type="Proteomes" id="UP000037178">
    <property type="component" value="Unassembled WGS sequence"/>
</dbReference>
<comment type="caution">
    <text evidence="6">The sequence shown here is derived from an EMBL/GenBank/DDBJ whole genome shotgun (WGS) entry which is preliminary data.</text>
</comment>
<dbReference type="Gene3D" id="3.40.50.2300">
    <property type="match status" value="2"/>
</dbReference>
<dbReference type="InterPro" id="IPR028082">
    <property type="entry name" value="Peripla_BP_I"/>
</dbReference>
<dbReference type="PATRIC" id="fig|1675527.3.peg.685"/>
<dbReference type="Pfam" id="PF13377">
    <property type="entry name" value="Peripla_BP_3"/>
    <property type="match status" value="1"/>
</dbReference>
<organism evidence="6 7">
    <name type="scientific">Candidatus Rhodobacter oscarellae</name>
    <dbReference type="NCBI Taxonomy" id="1675527"/>
    <lineage>
        <taxon>Bacteria</taxon>
        <taxon>Pseudomonadati</taxon>
        <taxon>Pseudomonadota</taxon>
        <taxon>Alphaproteobacteria</taxon>
        <taxon>Rhodobacterales</taxon>
        <taxon>Rhodobacter group</taxon>
        <taxon>Rhodobacter</taxon>
    </lineage>
</organism>
<dbReference type="PANTHER" id="PTHR30146:SF148">
    <property type="entry name" value="HTH-TYPE TRANSCRIPTIONAL REPRESSOR PURR-RELATED"/>
    <property type="match status" value="1"/>
</dbReference>
<dbReference type="InterPro" id="IPR046335">
    <property type="entry name" value="LacI/GalR-like_sensor"/>
</dbReference>
<proteinExistence type="predicted"/>
<evidence type="ECO:0000313" key="6">
    <source>
        <dbReference type="EMBL" id="KMW60471.1"/>
    </source>
</evidence>
<evidence type="ECO:0000256" key="4">
    <source>
        <dbReference type="ARBA" id="ARBA00023163"/>
    </source>
</evidence>
<dbReference type="AlphaFoldDB" id="A0A0J9ECS3"/>
<reference evidence="6 7" key="1">
    <citation type="submission" date="2015-06" db="EMBL/GenBank/DDBJ databases">
        <title>Draft genome sequence of an Alphaproteobacteria species associated to the Mediterranean sponge Oscarella lobularis.</title>
        <authorList>
            <person name="Jourda C."/>
            <person name="Santini S."/>
            <person name="Claverie J.-M."/>
        </authorList>
    </citation>
    <scope>NUCLEOTIDE SEQUENCE [LARGE SCALE GENOMIC DNA]</scope>
    <source>
        <strain evidence="6">IGS</strain>
    </source>
</reference>
<dbReference type="CDD" id="cd06267">
    <property type="entry name" value="PBP1_LacI_sugar_binding-like"/>
    <property type="match status" value="1"/>
</dbReference>
<sequence>MAQATPNTFGVMVSDLHNPITADILDGFVQGEQQQQEFDMHLCAGFNSADRERVAVNSLLAHRVRGVVLIGSLLDQKEIQELAQTVPTVVVGRQIPGLDCVYVNSELGGRLAAKHLTGLGHKRLAHVSGGTGAGAARRAAAFEQTARNATGVEVQSLEGDYTQKGGYLGAQILLSRDAPPTAIFAANDLMALGVLGAAHQLGLSIGSDISVMGFDDISLTSNEFVSLTTITYPRLNMGTEARALLQRRCESPELPESIVELTPSLIVRESTGAYGRTSK</sequence>
<keyword evidence="3" id="KW-0238">DNA-binding</keyword>
<evidence type="ECO:0000259" key="5">
    <source>
        <dbReference type="Pfam" id="PF13377"/>
    </source>
</evidence>
<dbReference type="PANTHER" id="PTHR30146">
    <property type="entry name" value="LACI-RELATED TRANSCRIPTIONAL REPRESSOR"/>
    <property type="match status" value="1"/>
</dbReference>
<dbReference type="GO" id="GO:0000976">
    <property type="term" value="F:transcription cis-regulatory region binding"/>
    <property type="evidence" value="ECO:0007669"/>
    <property type="project" value="TreeGrafter"/>
</dbReference>
<keyword evidence="4" id="KW-0804">Transcription</keyword>
<keyword evidence="2" id="KW-0805">Transcription regulation</keyword>
<evidence type="ECO:0000256" key="2">
    <source>
        <dbReference type="ARBA" id="ARBA00023015"/>
    </source>
</evidence>
<dbReference type="GO" id="GO:0003700">
    <property type="term" value="F:DNA-binding transcription factor activity"/>
    <property type="evidence" value="ECO:0007669"/>
    <property type="project" value="TreeGrafter"/>
</dbReference>
<dbReference type="SUPFAM" id="SSF53822">
    <property type="entry name" value="Periplasmic binding protein-like I"/>
    <property type="match status" value="1"/>
</dbReference>
<name>A0A0J9ECS3_9RHOB</name>